<dbReference type="InterPro" id="IPR000748">
    <property type="entry name" value="PsdUridine_synth_RsuA/RluB/E/F"/>
</dbReference>
<evidence type="ECO:0000313" key="7">
    <source>
        <dbReference type="Proteomes" id="UP000177230"/>
    </source>
</evidence>
<dbReference type="InterPro" id="IPR006145">
    <property type="entry name" value="PsdUridine_synth_RsuA/RluA"/>
</dbReference>
<dbReference type="PROSITE" id="PS50889">
    <property type="entry name" value="S4"/>
    <property type="match status" value="1"/>
</dbReference>
<evidence type="ECO:0000313" key="6">
    <source>
        <dbReference type="EMBL" id="OGF12070.1"/>
    </source>
</evidence>
<name>A0A1F5RC74_9BACT</name>
<accession>A0A1F5RC74</accession>
<proteinExistence type="inferred from homology"/>
<evidence type="ECO:0000259" key="5">
    <source>
        <dbReference type="SMART" id="SM00363"/>
    </source>
</evidence>
<organism evidence="6 7">
    <name type="scientific">Candidatus Edwardsbacteria bacterium GWF2_54_11</name>
    <dbReference type="NCBI Taxonomy" id="1817851"/>
    <lineage>
        <taxon>Bacteria</taxon>
        <taxon>Candidatus Edwardsiibacteriota</taxon>
    </lineage>
</organism>
<dbReference type="Proteomes" id="UP000177230">
    <property type="component" value="Unassembled WGS sequence"/>
</dbReference>
<comment type="caution">
    <text evidence="6">The sequence shown here is derived from an EMBL/GenBank/DDBJ whole genome shotgun (WGS) entry which is preliminary data.</text>
</comment>
<dbReference type="InterPro" id="IPR020103">
    <property type="entry name" value="PsdUridine_synth_cat_dom_sf"/>
</dbReference>
<dbReference type="NCBIfam" id="TIGR00093">
    <property type="entry name" value="pseudouridine synthase"/>
    <property type="match status" value="1"/>
</dbReference>
<dbReference type="InterPro" id="IPR042092">
    <property type="entry name" value="PsdUridine_s_RsuA/RluB/E/F_cat"/>
</dbReference>
<dbReference type="EC" id="5.4.99.-" evidence="4"/>
<keyword evidence="3" id="KW-0694">RNA-binding</keyword>
<evidence type="ECO:0000256" key="4">
    <source>
        <dbReference type="RuleBase" id="RU003887"/>
    </source>
</evidence>
<dbReference type="InterPro" id="IPR020094">
    <property type="entry name" value="TruA/RsuA/RluB/E/F_N"/>
</dbReference>
<dbReference type="SMART" id="SM00363">
    <property type="entry name" value="S4"/>
    <property type="match status" value="1"/>
</dbReference>
<dbReference type="FunFam" id="3.10.290.10:FF:000003">
    <property type="entry name" value="Pseudouridine synthase"/>
    <property type="match status" value="1"/>
</dbReference>
<dbReference type="GO" id="GO:0120159">
    <property type="term" value="F:rRNA pseudouridine synthase activity"/>
    <property type="evidence" value="ECO:0007669"/>
    <property type="project" value="UniProtKB-ARBA"/>
</dbReference>
<dbReference type="SUPFAM" id="SSF55174">
    <property type="entry name" value="Alpha-L RNA-binding motif"/>
    <property type="match status" value="1"/>
</dbReference>
<dbReference type="InterPro" id="IPR050343">
    <property type="entry name" value="RsuA_PseudoU_synthase"/>
</dbReference>
<dbReference type="EMBL" id="MFFM01000034">
    <property type="protein sequence ID" value="OGF12070.1"/>
    <property type="molecule type" value="Genomic_DNA"/>
</dbReference>
<reference evidence="6 7" key="1">
    <citation type="journal article" date="2016" name="Nat. Commun.">
        <title>Thousands of microbial genomes shed light on interconnected biogeochemical processes in an aquifer system.</title>
        <authorList>
            <person name="Anantharaman K."/>
            <person name="Brown C.T."/>
            <person name="Hug L.A."/>
            <person name="Sharon I."/>
            <person name="Castelle C.J."/>
            <person name="Probst A.J."/>
            <person name="Thomas B.C."/>
            <person name="Singh A."/>
            <person name="Wilkins M.J."/>
            <person name="Karaoz U."/>
            <person name="Brodie E.L."/>
            <person name="Williams K.H."/>
            <person name="Hubbard S.S."/>
            <person name="Banfield J.F."/>
        </authorList>
    </citation>
    <scope>NUCLEOTIDE SEQUENCE [LARGE SCALE GENOMIC DNA]</scope>
</reference>
<keyword evidence="2 4" id="KW-0413">Isomerase</keyword>
<dbReference type="PROSITE" id="PS01149">
    <property type="entry name" value="PSI_RSU"/>
    <property type="match status" value="1"/>
</dbReference>
<sequence length="249" mass="28506">MNQTKARLNKYLSMCGAASRRKADEMISRGQVRVNDKVADQLGTVIDIYNDIVTVGGKTLRLPQRVGYFIFNKPAGCLCSRGDPEGRKTIYDLLPPNLRKLKYVGRLDKDTEGLLLLTDDGDMIEYLTHPRNEIPRTYQALVRWILRDSDVEPLRKGVDYLGESYHPAQVKILSIDRPKNNTLLEITIKEGKKREVRMMLRALNLHVDHLKRVAFGPLRLDNTPVGQHRPCKPNELERLRKISKIKAPL</sequence>
<dbReference type="SUPFAM" id="SSF55120">
    <property type="entry name" value="Pseudouridine synthase"/>
    <property type="match status" value="1"/>
</dbReference>
<dbReference type="PANTHER" id="PTHR47683">
    <property type="entry name" value="PSEUDOURIDINE SYNTHASE FAMILY PROTEIN-RELATED"/>
    <property type="match status" value="1"/>
</dbReference>
<gene>
    <name evidence="6" type="ORF">A2024_03525</name>
</gene>
<dbReference type="GO" id="GO:0000455">
    <property type="term" value="P:enzyme-directed rRNA pseudouridine synthesis"/>
    <property type="evidence" value="ECO:0007669"/>
    <property type="project" value="UniProtKB-ARBA"/>
</dbReference>
<dbReference type="InterPro" id="IPR002942">
    <property type="entry name" value="S4_RNA-bd"/>
</dbReference>
<dbReference type="CDD" id="cd00165">
    <property type="entry name" value="S4"/>
    <property type="match status" value="1"/>
</dbReference>
<dbReference type="PANTHER" id="PTHR47683:SF2">
    <property type="entry name" value="RNA-BINDING S4 DOMAIN-CONTAINING PROTEIN"/>
    <property type="match status" value="1"/>
</dbReference>
<dbReference type="InterPro" id="IPR036986">
    <property type="entry name" value="S4_RNA-bd_sf"/>
</dbReference>
<dbReference type="Gene3D" id="3.30.70.1560">
    <property type="entry name" value="Alpha-L RNA-binding motif"/>
    <property type="match status" value="1"/>
</dbReference>
<protein>
    <recommendedName>
        <fullName evidence="4">Pseudouridine synthase</fullName>
        <ecNumber evidence="4">5.4.99.-</ecNumber>
    </recommendedName>
</protein>
<dbReference type="Gene3D" id="3.10.290.10">
    <property type="entry name" value="RNA-binding S4 domain"/>
    <property type="match status" value="1"/>
</dbReference>
<dbReference type="AlphaFoldDB" id="A0A1F5RC74"/>
<evidence type="ECO:0000256" key="2">
    <source>
        <dbReference type="ARBA" id="ARBA00023235"/>
    </source>
</evidence>
<evidence type="ECO:0000256" key="3">
    <source>
        <dbReference type="PROSITE-ProRule" id="PRU00182"/>
    </source>
</evidence>
<dbReference type="GO" id="GO:0003723">
    <property type="term" value="F:RNA binding"/>
    <property type="evidence" value="ECO:0007669"/>
    <property type="project" value="UniProtKB-KW"/>
</dbReference>
<feature type="domain" description="RNA-binding S4" evidence="5">
    <location>
        <begin position="6"/>
        <end position="65"/>
    </location>
</feature>
<comment type="similarity">
    <text evidence="1 4">Belongs to the pseudouridine synthase RsuA family.</text>
</comment>
<dbReference type="Pfam" id="PF01479">
    <property type="entry name" value="S4"/>
    <property type="match status" value="1"/>
</dbReference>
<dbReference type="InterPro" id="IPR018496">
    <property type="entry name" value="PsdUridine_synth_RsuA/RluB_CS"/>
</dbReference>
<dbReference type="Gene3D" id="3.30.70.580">
    <property type="entry name" value="Pseudouridine synthase I, catalytic domain, N-terminal subdomain"/>
    <property type="match status" value="1"/>
</dbReference>
<dbReference type="CDD" id="cd02870">
    <property type="entry name" value="PseudoU_synth_RsuA_like"/>
    <property type="match status" value="1"/>
</dbReference>
<dbReference type="Pfam" id="PF00849">
    <property type="entry name" value="PseudoU_synth_2"/>
    <property type="match status" value="1"/>
</dbReference>
<evidence type="ECO:0000256" key="1">
    <source>
        <dbReference type="ARBA" id="ARBA00008348"/>
    </source>
</evidence>